<dbReference type="PANTHER" id="PTHR12110">
    <property type="entry name" value="HYDROXYPYRUVATE ISOMERASE"/>
    <property type="match status" value="1"/>
</dbReference>
<dbReference type="InterPro" id="IPR050312">
    <property type="entry name" value="IolE/XylAMocC-like"/>
</dbReference>
<comment type="caution">
    <text evidence="2">The sequence shown here is derived from an EMBL/GenBank/DDBJ whole genome shotgun (WGS) entry which is preliminary data.</text>
</comment>
<dbReference type="InterPro" id="IPR013022">
    <property type="entry name" value="Xyl_isomerase-like_TIM-brl"/>
</dbReference>
<sequence length="294" mass="33460">MKIAITPISVSRMFRSGEMDIEKFMQFCAELEIDGIDLLDSNYYPWFWKDKKNEIRKIPGLLEKYGLKLAACATANNFAKLKEEDRKTTVEKVKSAIAEAAELGAPMLRVFGGHHYDFGGEAAIDHWNGLKLVMEGLEKCVEEAARYKVVLALENHGRLPGHSYEVEAIIKHFNSPWVKVMFDCANFMGNAMDEPENPLRAYERLKKHVVHVHVKDTGPAITSNLRRMEGYVAGMGKVPLRQFAALLEENNYQGFCSLEYEASAIVPETIGVKQSIEYLKRIRAIHQMFKEENK</sequence>
<dbReference type="Gene3D" id="3.20.20.150">
    <property type="entry name" value="Divalent-metal-dependent TIM barrel enzymes"/>
    <property type="match status" value="1"/>
</dbReference>
<feature type="domain" description="Xylose isomerase-like TIM barrel" evidence="1">
    <location>
        <begin position="26"/>
        <end position="281"/>
    </location>
</feature>
<name>A0A0G0Q1U9_9BACT</name>
<dbReference type="SUPFAM" id="SSF51658">
    <property type="entry name" value="Xylose isomerase-like"/>
    <property type="match status" value="1"/>
</dbReference>
<keyword evidence="2" id="KW-0540">Nuclease</keyword>
<accession>A0A0G0Q1U9</accession>
<dbReference type="GO" id="GO:0004519">
    <property type="term" value="F:endonuclease activity"/>
    <property type="evidence" value="ECO:0007669"/>
    <property type="project" value="UniProtKB-KW"/>
</dbReference>
<organism evidence="2 3">
    <name type="scientific">Candidatus Uhrbacteria bacterium GW2011_GWF2_39_13</name>
    <dbReference type="NCBI Taxonomy" id="1618995"/>
    <lineage>
        <taxon>Bacteria</taxon>
        <taxon>Candidatus Uhriibacteriota</taxon>
    </lineage>
</organism>
<dbReference type="AlphaFoldDB" id="A0A0G0Q1U9"/>
<proteinExistence type="predicted"/>
<keyword evidence="2" id="KW-0378">Hydrolase</keyword>
<reference evidence="2 3" key="1">
    <citation type="journal article" date="2015" name="Nature">
        <title>rRNA introns, odd ribosomes, and small enigmatic genomes across a large radiation of phyla.</title>
        <authorList>
            <person name="Brown C.T."/>
            <person name="Hug L.A."/>
            <person name="Thomas B.C."/>
            <person name="Sharon I."/>
            <person name="Castelle C.J."/>
            <person name="Singh A."/>
            <person name="Wilkins M.J."/>
            <person name="Williams K.H."/>
            <person name="Banfield J.F."/>
        </authorList>
    </citation>
    <scope>NUCLEOTIDE SEQUENCE [LARGE SCALE GENOMIC DNA]</scope>
</reference>
<evidence type="ECO:0000259" key="1">
    <source>
        <dbReference type="Pfam" id="PF01261"/>
    </source>
</evidence>
<gene>
    <name evidence="2" type="ORF">UT30_C0008G0037</name>
</gene>
<evidence type="ECO:0000313" key="2">
    <source>
        <dbReference type="EMBL" id="KKR04415.1"/>
    </source>
</evidence>
<dbReference type="InterPro" id="IPR036237">
    <property type="entry name" value="Xyl_isomerase-like_sf"/>
</dbReference>
<dbReference type="Pfam" id="PF01261">
    <property type="entry name" value="AP_endonuc_2"/>
    <property type="match status" value="1"/>
</dbReference>
<dbReference type="PANTHER" id="PTHR12110:SF53">
    <property type="entry name" value="BLR5974 PROTEIN"/>
    <property type="match status" value="1"/>
</dbReference>
<protein>
    <submittedName>
        <fullName evidence="2">AP endonuclease, family 2</fullName>
    </submittedName>
</protein>
<dbReference type="EMBL" id="LBWG01000008">
    <property type="protein sequence ID" value="KKR04415.1"/>
    <property type="molecule type" value="Genomic_DNA"/>
</dbReference>
<keyword evidence="2" id="KW-0255">Endonuclease</keyword>
<dbReference type="Proteomes" id="UP000033935">
    <property type="component" value="Unassembled WGS sequence"/>
</dbReference>
<evidence type="ECO:0000313" key="3">
    <source>
        <dbReference type="Proteomes" id="UP000033935"/>
    </source>
</evidence>